<dbReference type="PANTHER" id="PTHR30106">
    <property type="entry name" value="INNER MEMBRANE PROTEIN YEIH-RELATED"/>
    <property type="match status" value="1"/>
</dbReference>
<dbReference type="Proteomes" id="UP000838686">
    <property type="component" value="Unassembled WGS sequence"/>
</dbReference>
<comment type="caution">
    <text evidence="9">The sequence shown here is derived from an EMBL/GenBank/DDBJ whole genome shotgun (WGS) entry which is preliminary data.</text>
</comment>
<feature type="transmembrane region" description="Helical" evidence="8">
    <location>
        <begin position="143"/>
        <end position="162"/>
    </location>
</feature>
<evidence type="ECO:0000256" key="1">
    <source>
        <dbReference type="ARBA" id="ARBA00004651"/>
    </source>
</evidence>
<evidence type="ECO:0008006" key="11">
    <source>
        <dbReference type="Google" id="ProtNLM"/>
    </source>
</evidence>
<reference evidence="9" key="1">
    <citation type="submission" date="2022-01" db="EMBL/GenBank/DDBJ databases">
        <authorList>
            <person name="Criscuolo A."/>
        </authorList>
    </citation>
    <scope>NUCLEOTIDE SEQUENCE</scope>
    <source>
        <strain evidence="9">CIP111893</strain>
    </source>
</reference>
<accession>A0ABM9BPT5</accession>
<dbReference type="PANTHER" id="PTHR30106:SF2">
    <property type="entry name" value="UPF0324 INNER MEMBRANE PROTEIN YEIH"/>
    <property type="match status" value="1"/>
</dbReference>
<keyword evidence="6 8" id="KW-0472">Membrane</keyword>
<comment type="similarity">
    <text evidence="2">Belongs to the UPF0324 family.</text>
</comment>
<name>A0ABM9BPT5_9BACL</name>
<keyword evidence="5 8" id="KW-1133">Transmembrane helix</keyword>
<protein>
    <recommendedName>
        <fullName evidence="11">Sulfate exporter family transporter</fullName>
    </recommendedName>
</protein>
<feature type="transmembrane region" description="Helical" evidence="8">
    <location>
        <begin position="358"/>
        <end position="378"/>
    </location>
</feature>
<feature type="transmembrane region" description="Helical" evidence="8">
    <location>
        <begin position="59"/>
        <end position="76"/>
    </location>
</feature>
<gene>
    <name evidence="9" type="ORF">PAECIP111893_00210</name>
</gene>
<sequence length="409" mass="43652">MAATYTTSESNRHNENNGIAEGHIKYVVDHRHVTPSTARSGGMWPTGRRDAAKQHALEAARGVGFTLLLALLGFALSSLNGLAAIGPMACAILLAVTYRHLCGYPERFRAGIQFSSKNLLRLAIILFGLKLNIGVIFQQGIGLLLRDVLVVLFAISLTLLLAKWFKADLSLSLLLGIGTGVCGAAAIAAVSPILKSNEEDTAVSAGMIALIGTVFAVGYSVLRPIAGLTDIQYGIWAGASLHEIAHAAMAAAPAGRDALAIALLAKLGRVFLLVPLSLVLIMWMRSKERGRRRRSEQQEHQQQQEAQQKQEHQQQEARVESAAAIQFPWFLLGFVAMSLLGSYVIGEFIVIPAGIMDGVSSLTTLLLTMAMVGLGLNVSLRNIRAAKLKALAALSLTSIALAIATYVTV</sequence>
<keyword evidence="3" id="KW-1003">Cell membrane</keyword>
<dbReference type="Pfam" id="PF03601">
    <property type="entry name" value="Cons_hypoth698"/>
    <property type="match status" value="1"/>
</dbReference>
<feature type="transmembrane region" description="Helical" evidence="8">
    <location>
        <begin position="119"/>
        <end position="137"/>
    </location>
</feature>
<organism evidence="9 10">
    <name type="scientific">Paenibacillus plantiphilus</name>
    <dbReference type="NCBI Taxonomy" id="2905650"/>
    <lineage>
        <taxon>Bacteria</taxon>
        <taxon>Bacillati</taxon>
        <taxon>Bacillota</taxon>
        <taxon>Bacilli</taxon>
        <taxon>Bacillales</taxon>
        <taxon>Paenibacillaceae</taxon>
        <taxon>Paenibacillus</taxon>
    </lineage>
</organism>
<dbReference type="InterPro" id="IPR018383">
    <property type="entry name" value="UPF0324_pro"/>
</dbReference>
<feature type="region of interest" description="Disordered" evidence="7">
    <location>
        <begin position="291"/>
        <end position="315"/>
    </location>
</feature>
<feature type="transmembrane region" description="Helical" evidence="8">
    <location>
        <begin position="258"/>
        <end position="284"/>
    </location>
</feature>
<feature type="transmembrane region" description="Helical" evidence="8">
    <location>
        <begin position="82"/>
        <end position="98"/>
    </location>
</feature>
<proteinExistence type="inferred from homology"/>
<feature type="transmembrane region" description="Helical" evidence="8">
    <location>
        <begin position="390"/>
        <end position="408"/>
    </location>
</feature>
<evidence type="ECO:0000256" key="6">
    <source>
        <dbReference type="ARBA" id="ARBA00023136"/>
    </source>
</evidence>
<evidence type="ECO:0000256" key="5">
    <source>
        <dbReference type="ARBA" id="ARBA00022989"/>
    </source>
</evidence>
<evidence type="ECO:0000256" key="4">
    <source>
        <dbReference type="ARBA" id="ARBA00022692"/>
    </source>
</evidence>
<dbReference type="EMBL" id="CAKMMF010000001">
    <property type="protein sequence ID" value="CAH1190170.1"/>
    <property type="molecule type" value="Genomic_DNA"/>
</dbReference>
<feature type="transmembrane region" description="Helical" evidence="8">
    <location>
        <begin position="234"/>
        <end position="252"/>
    </location>
</feature>
<evidence type="ECO:0000256" key="7">
    <source>
        <dbReference type="SAM" id="MobiDB-lite"/>
    </source>
</evidence>
<keyword evidence="4 8" id="KW-0812">Transmembrane</keyword>
<comment type="subcellular location">
    <subcellularLocation>
        <location evidence="1">Cell membrane</location>
        <topology evidence="1">Multi-pass membrane protein</topology>
    </subcellularLocation>
</comment>
<evidence type="ECO:0000256" key="2">
    <source>
        <dbReference type="ARBA" id="ARBA00007977"/>
    </source>
</evidence>
<evidence type="ECO:0000313" key="10">
    <source>
        <dbReference type="Proteomes" id="UP000838686"/>
    </source>
</evidence>
<feature type="transmembrane region" description="Helical" evidence="8">
    <location>
        <begin position="169"/>
        <end position="190"/>
    </location>
</feature>
<evidence type="ECO:0000256" key="8">
    <source>
        <dbReference type="SAM" id="Phobius"/>
    </source>
</evidence>
<evidence type="ECO:0000313" key="9">
    <source>
        <dbReference type="EMBL" id="CAH1190170.1"/>
    </source>
</evidence>
<evidence type="ECO:0000256" key="3">
    <source>
        <dbReference type="ARBA" id="ARBA00022475"/>
    </source>
</evidence>
<keyword evidence="10" id="KW-1185">Reference proteome</keyword>
<feature type="transmembrane region" description="Helical" evidence="8">
    <location>
        <begin position="327"/>
        <end position="346"/>
    </location>
</feature>
<feature type="transmembrane region" description="Helical" evidence="8">
    <location>
        <begin position="202"/>
        <end position="222"/>
    </location>
</feature>